<dbReference type="PANTHER" id="PTHR24342">
    <property type="entry name" value="SERINE/THREONINE-PROTEIN KINASE 17"/>
    <property type="match status" value="1"/>
</dbReference>
<dbReference type="PROSITE" id="PS00107">
    <property type="entry name" value="PROTEIN_KINASE_ATP"/>
    <property type="match status" value="1"/>
</dbReference>
<dbReference type="Pfam" id="PF00069">
    <property type="entry name" value="Pkinase"/>
    <property type="match status" value="1"/>
</dbReference>
<keyword evidence="1 7" id="KW-0723">Serine/threonine-protein kinase</keyword>
<proteinExistence type="inferred from homology"/>
<dbReference type="Proteomes" id="UP000276133">
    <property type="component" value="Unassembled WGS sequence"/>
</dbReference>
<keyword evidence="4" id="KW-0418">Kinase</keyword>
<keyword evidence="10" id="KW-1185">Reference proteome</keyword>
<dbReference type="InterPro" id="IPR000719">
    <property type="entry name" value="Prot_kinase_dom"/>
</dbReference>
<feature type="binding site" evidence="6">
    <location>
        <position position="72"/>
    </location>
    <ligand>
        <name>ATP</name>
        <dbReference type="ChEBI" id="CHEBI:30616"/>
    </ligand>
</feature>
<gene>
    <name evidence="9" type="ORF">BpHYR1_040313</name>
</gene>
<organism evidence="9 10">
    <name type="scientific">Brachionus plicatilis</name>
    <name type="common">Marine rotifer</name>
    <name type="synonym">Brachionus muelleri</name>
    <dbReference type="NCBI Taxonomy" id="10195"/>
    <lineage>
        <taxon>Eukaryota</taxon>
        <taxon>Metazoa</taxon>
        <taxon>Spiralia</taxon>
        <taxon>Gnathifera</taxon>
        <taxon>Rotifera</taxon>
        <taxon>Eurotatoria</taxon>
        <taxon>Monogononta</taxon>
        <taxon>Pseudotrocha</taxon>
        <taxon>Ploima</taxon>
        <taxon>Brachionidae</taxon>
        <taxon>Brachionus</taxon>
    </lineage>
</organism>
<dbReference type="FunFam" id="3.30.200.20:FF:000042">
    <property type="entry name" value="Aurora kinase A"/>
    <property type="match status" value="1"/>
</dbReference>
<dbReference type="AlphaFoldDB" id="A0A3M7R8Y7"/>
<evidence type="ECO:0000313" key="10">
    <source>
        <dbReference type="Proteomes" id="UP000276133"/>
    </source>
</evidence>
<evidence type="ECO:0000256" key="7">
    <source>
        <dbReference type="RuleBase" id="RU000304"/>
    </source>
</evidence>
<evidence type="ECO:0000259" key="8">
    <source>
        <dbReference type="PROSITE" id="PS50011"/>
    </source>
</evidence>
<name>A0A3M7R8Y7_BRAPC</name>
<dbReference type="InterPro" id="IPR011009">
    <property type="entry name" value="Kinase-like_dom_sf"/>
</dbReference>
<comment type="caution">
    <text evidence="9">The sequence shown here is derived from an EMBL/GenBank/DDBJ whole genome shotgun (WGS) entry which is preliminary data.</text>
</comment>
<dbReference type="PROSITE" id="PS00108">
    <property type="entry name" value="PROTEIN_KINASE_ST"/>
    <property type="match status" value="1"/>
</dbReference>
<dbReference type="SUPFAM" id="SSF56112">
    <property type="entry name" value="Protein kinase-like (PK-like)"/>
    <property type="match status" value="1"/>
</dbReference>
<keyword evidence="5 6" id="KW-0067">ATP-binding</keyword>
<evidence type="ECO:0000256" key="2">
    <source>
        <dbReference type="ARBA" id="ARBA00022679"/>
    </source>
</evidence>
<dbReference type="STRING" id="10195.A0A3M7R8Y7"/>
<evidence type="ECO:0000256" key="4">
    <source>
        <dbReference type="ARBA" id="ARBA00022777"/>
    </source>
</evidence>
<reference evidence="9 10" key="1">
    <citation type="journal article" date="2018" name="Sci. Rep.">
        <title>Genomic signatures of local adaptation to the degree of environmental predictability in rotifers.</title>
        <authorList>
            <person name="Franch-Gras L."/>
            <person name="Hahn C."/>
            <person name="Garcia-Roger E.M."/>
            <person name="Carmona M.J."/>
            <person name="Serra M."/>
            <person name="Gomez A."/>
        </authorList>
    </citation>
    <scope>NUCLEOTIDE SEQUENCE [LARGE SCALE GENOMIC DNA]</scope>
    <source>
        <strain evidence="9">HYR1</strain>
    </source>
</reference>
<evidence type="ECO:0000256" key="6">
    <source>
        <dbReference type="PROSITE-ProRule" id="PRU10141"/>
    </source>
</evidence>
<dbReference type="GO" id="GO:0005634">
    <property type="term" value="C:nucleus"/>
    <property type="evidence" value="ECO:0007669"/>
    <property type="project" value="TreeGrafter"/>
</dbReference>
<dbReference type="InterPro" id="IPR008271">
    <property type="entry name" value="Ser/Thr_kinase_AS"/>
</dbReference>
<dbReference type="FunFam" id="1.10.510.10:FF:000594">
    <property type="entry name" value="Myosin light chain kinase isoform-III"/>
    <property type="match status" value="1"/>
</dbReference>
<dbReference type="GO" id="GO:0005524">
    <property type="term" value="F:ATP binding"/>
    <property type="evidence" value="ECO:0007669"/>
    <property type="project" value="UniProtKB-UniRule"/>
</dbReference>
<dbReference type="Gene3D" id="3.30.200.20">
    <property type="entry name" value="Phosphorylase Kinase, domain 1"/>
    <property type="match status" value="1"/>
</dbReference>
<protein>
    <submittedName>
        <fullName evidence="9">Myosin light chain smooth muscle-like</fullName>
    </submittedName>
</protein>
<dbReference type="OrthoDB" id="10260894at2759"/>
<accession>A0A3M7R8Y7</accession>
<evidence type="ECO:0000256" key="5">
    <source>
        <dbReference type="ARBA" id="ARBA00022840"/>
    </source>
</evidence>
<dbReference type="Gene3D" id="1.10.510.10">
    <property type="entry name" value="Transferase(Phosphotransferase) domain 1"/>
    <property type="match status" value="1"/>
</dbReference>
<dbReference type="InterPro" id="IPR017441">
    <property type="entry name" value="Protein_kinase_ATP_BS"/>
</dbReference>
<evidence type="ECO:0000256" key="3">
    <source>
        <dbReference type="ARBA" id="ARBA00022741"/>
    </source>
</evidence>
<dbReference type="GO" id="GO:0035556">
    <property type="term" value="P:intracellular signal transduction"/>
    <property type="evidence" value="ECO:0007669"/>
    <property type="project" value="TreeGrafter"/>
</dbReference>
<dbReference type="GO" id="GO:0004674">
    <property type="term" value="F:protein serine/threonine kinase activity"/>
    <property type="evidence" value="ECO:0007669"/>
    <property type="project" value="UniProtKB-KW"/>
</dbReference>
<feature type="domain" description="Protein kinase" evidence="8">
    <location>
        <begin position="37"/>
        <end position="294"/>
    </location>
</feature>
<dbReference type="CDD" id="cd14103">
    <property type="entry name" value="STKc_MLCK"/>
    <property type="match status" value="1"/>
</dbReference>
<comment type="similarity">
    <text evidence="7">Belongs to the protein kinase superfamily.</text>
</comment>
<dbReference type="PROSITE" id="PS50011">
    <property type="entry name" value="PROTEIN_KINASE_DOM"/>
    <property type="match status" value="1"/>
</dbReference>
<dbReference type="PANTHER" id="PTHR24342:SF20">
    <property type="entry name" value="MYOSIN LIGHT CHAIN KINASE, SMOOTH MUSCLE"/>
    <property type="match status" value="1"/>
</dbReference>
<evidence type="ECO:0000313" key="9">
    <source>
        <dbReference type="EMBL" id="RNA19698.1"/>
    </source>
</evidence>
<keyword evidence="3 6" id="KW-0547">Nucleotide-binding</keyword>
<evidence type="ECO:0000256" key="1">
    <source>
        <dbReference type="ARBA" id="ARBA00022527"/>
    </source>
</evidence>
<keyword evidence="2" id="KW-0808">Transferase</keyword>
<dbReference type="GO" id="GO:0043065">
    <property type="term" value="P:positive regulation of apoptotic process"/>
    <property type="evidence" value="ECO:0007669"/>
    <property type="project" value="TreeGrafter"/>
</dbReference>
<dbReference type="EMBL" id="REGN01003994">
    <property type="protein sequence ID" value="RNA19698.1"/>
    <property type="molecule type" value="Genomic_DNA"/>
</dbReference>
<sequence>MSSDAMGRRIELEPDCEPAFEYRQITIRKEKWVTDEFELLEFLGRGKFGEVKRCKEKSSGRFLAAKFVSIVKEQEKKDVYNEIEIMKSLQHPRLIQLYDVYENPSKKQICLILELINGGELFERVIDENFILTERLCELYTSQICEGLNFMHKMNILHLDLKPENILCLSKDGHRIKIIDFGLARRFNPTQTLKVLFGTPEFVAPEVVSYDKVGYGTDLWSVGVICYVLLSGLSPFMGDNDGETYNNITKAEFDFDDESFDDISDEAKDFINKLLVKDLSKRMTASQCLDHPWLKKSIAPTPEPLAKEKIINTKNLRRFVIRRRWQKAVNALLALKRLGLNF</sequence>
<dbReference type="SMART" id="SM00220">
    <property type="entry name" value="S_TKc"/>
    <property type="match status" value="1"/>
</dbReference>